<evidence type="ECO:0000313" key="2">
    <source>
        <dbReference type="EMBL" id="KZC24422.1"/>
    </source>
</evidence>
<dbReference type="Gene3D" id="3.30.420.40">
    <property type="match status" value="2"/>
</dbReference>
<dbReference type="PANTHER" id="PTHR12862:SF0">
    <property type="entry name" value="N-ACETYL-D-GLUCOSAMINE KINASE"/>
    <property type="match status" value="1"/>
</dbReference>
<name>A0A154QJI0_9GAMM</name>
<dbReference type="Pfam" id="PF01869">
    <property type="entry name" value="BcrAD_BadFG"/>
    <property type="match status" value="1"/>
</dbReference>
<dbReference type="AlphaFoldDB" id="A0A154QJI0"/>
<dbReference type="CDD" id="cd24007">
    <property type="entry name" value="ASKHA_NBD_eukNAGK-like"/>
    <property type="match status" value="1"/>
</dbReference>
<comment type="caution">
    <text evidence="2">The sequence shown here is derived from an EMBL/GenBank/DDBJ whole genome shotgun (WGS) entry which is preliminary data.</text>
</comment>
<dbReference type="EMBL" id="LVJS01000027">
    <property type="protein sequence ID" value="KZC24422.1"/>
    <property type="molecule type" value="Genomic_DNA"/>
</dbReference>
<dbReference type="eggNOG" id="COG2971">
    <property type="taxonomic scope" value="Bacteria"/>
</dbReference>
<dbReference type="GO" id="GO:0045127">
    <property type="term" value="F:N-acetylglucosamine kinase activity"/>
    <property type="evidence" value="ECO:0007669"/>
    <property type="project" value="InterPro"/>
</dbReference>
<evidence type="ECO:0000259" key="1">
    <source>
        <dbReference type="Pfam" id="PF01869"/>
    </source>
</evidence>
<sequence length="329" mass="34271">MNLPAYLGVDGGGTKTRFALIDGAGHLLGEAQLGTTYHPHVGMDGVRAVLAEGVAEVLGTAGLTLADIAYAFFGLPAYGEDSRATAQLQACPAAVLGHHRYACDNDMVCGWAGSLACADGINIVAGTGSIGYGRRRSMAARAGGWGEAFSDEGSAYWIAMRGLNAYSRMSDGRLPKGPLHAIFNAHFQLDNDLDICAHVYGGTGYARGELAQLSCQVAAAALAGDVVAADIFRDAGRELACICDTLRLALRFEPGEPVPVSYSGGAFNAGELLLAHLREALSAASPHFDLRPPLHVPHYGAALYAARLGSHPLHEQHASGGFQPPLPHG</sequence>
<protein>
    <submittedName>
        <fullName evidence="2">N-acetylglucosamine kinase</fullName>
    </submittedName>
</protein>
<keyword evidence="2" id="KW-0418">Kinase</keyword>
<dbReference type="Proteomes" id="UP000076131">
    <property type="component" value="Unassembled WGS sequence"/>
</dbReference>
<keyword evidence="3" id="KW-1185">Reference proteome</keyword>
<dbReference type="InterPro" id="IPR039758">
    <property type="entry name" value="NAGK-like"/>
</dbReference>
<dbReference type="InterPro" id="IPR002731">
    <property type="entry name" value="ATPase_BadF"/>
</dbReference>
<accession>A0A154QJI0</accession>
<dbReference type="InterPro" id="IPR043129">
    <property type="entry name" value="ATPase_NBD"/>
</dbReference>
<keyword evidence="2" id="KW-0808">Transferase</keyword>
<dbReference type="SUPFAM" id="SSF53067">
    <property type="entry name" value="Actin-like ATPase domain"/>
    <property type="match status" value="2"/>
</dbReference>
<feature type="domain" description="ATPase BadF/BadG/BcrA/BcrD type" evidence="1">
    <location>
        <begin position="7"/>
        <end position="305"/>
    </location>
</feature>
<proteinExistence type="predicted"/>
<gene>
    <name evidence="2" type="ORF">RHOFW104T7_08465</name>
</gene>
<evidence type="ECO:0000313" key="3">
    <source>
        <dbReference type="Proteomes" id="UP000076131"/>
    </source>
</evidence>
<dbReference type="RefSeq" id="WP_008435161.1">
    <property type="nucleotide sequence ID" value="NZ_LVJS01000027.1"/>
</dbReference>
<organism evidence="2 3">
    <name type="scientific">Rhodanobacter thiooxydans</name>
    <dbReference type="NCBI Taxonomy" id="416169"/>
    <lineage>
        <taxon>Bacteria</taxon>
        <taxon>Pseudomonadati</taxon>
        <taxon>Pseudomonadota</taxon>
        <taxon>Gammaproteobacteria</taxon>
        <taxon>Lysobacterales</taxon>
        <taxon>Rhodanobacteraceae</taxon>
        <taxon>Rhodanobacter</taxon>
    </lineage>
</organism>
<dbReference type="STRING" id="416169.RHOFW104T7_08465"/>
<reference evidence="2 3" key="1">
    <citation type="journal article" date="2016" name="MBio">
        <title>Lateral Gene Transfer in a Heavy Metal-Contaminated-Groundwater Microbial Community.</title>
        <authorList>
            <person name="Hemme C.L."/>
            <person name="Green S.J."/>
            <person name="Rishishwar L."/>
            <person name="Prakash O."/>
            <person name="Pettenato A."/>
            <person name="Chakraborty R."/>
            <person name="Deutschbauer A.M."/>
            <person name="Van Nostrand J.D."/>
            <person name="Wu L."/>
            <person name="He Z."/>
            <person name="Jordan I.K."/>
            <person name="Hazen T.C."/>
            <person name="Arkin A.P."/>
            <person name="Kostka J.E."/>
            <person name="Zhou J."/>
        </authorList>
    </citation>
    <scope>NUCLEOTIDE SEQUENCE [LARGE SCALE GENOMIC DNA]</scope>
    <source>
        <strain evidence="2 3">FW104-T7</strain>
    </source>
</reference>
<dbReference type="PANTHER" id="PTHR12862">
    <property type="entry name" value="BADF TYPE ATPASE DOMAIN-CONTAINING PROTEIN"/>
    <property type="match status" value="1"/>
</dbReference>